<dbReference type="Gene3D" id="3.90.226.10">
    <property type="entry name" value="2-enoyl-CoA Hydratase, Chain A, domain 1"/>
    <property type="match status" value="1"/>
</dbReference>
<evidence type="ECO:0000313" key="3">
    <source>
        <dbReference type="Proteomes" id="UP001178354"/>
    </source>
</evidence>
<gene>
    <name evidence="2" type="ORF">Q8A57_07105</name>
</gene>
<dbReference type="Pfam" id="PF00378">
    <property type="entry name" value="ECH_1"/>
    <property type="match status" value="1"/>
</dbReference>
<dbReference type="CDD" id="cd06558">
    <property type="entry name" value="crotonase-like"/>
    <property type="match status" value="1"/>
</dbReference>
<reference evidence="2" key="1">
    <citation type="journal article" date="2010" name="Int. J. Syst. Evol. Microbiol.">
        <title>Porticoccus litoralis gen. nov., sp. nov., a gammaproteobacterium isolated from the Yellow Sea.</title>
        <authorList>
            <person name="Oh H.M."/>
            <person name="Kim H."/>
            <person name="Kim K.M."/>
            <person name="Min G.S."/>
            <person name="Cho J.C."/>
        </authorList>
    </citation>
    <scope>NUCLEOTIDE SEQUENCE</scope>
    <source>
        <strain evidence="2">DSM 25064</strain>
    </source>
</reference>
<dbReference type="InterPro" id="IPR029045">
    <property type="entry name" value="ClpP/crotonase-like_dom_sf"/>
</dbReference>
<sequence>MSNSDDPVLLSMDGAVARILLNNPAKHNSLTAQGIDLFIDCLNRVEANKNIRVLVITGQGEKTFCAGASLGQMSSGDMTGEKFETLTDRLAEMPMPVVCALNGSVYGGGSELGLCCDYRIGVHGMRLKVPAAEIGLCYPMNGIRRYVKRLGVTTAKRILISSEILESETLLRVGYLTHLVLQDQLETETMKLVESLLPLSPLTVATMKQLCDQMADGNLDLAKALIQIERCHTSGDLKEGLLARREGRDPTFSSR</sequence>
<name>A0AAW8B310_9GAMM</name>
<dbReference type="GO" id="GO:0003824">
    <property type="term" value="F:catalytic activity"/>
    <property type="evidence" value="ECO:0007669"/>
    <property type="project" value="UniProtKB-ARBA"/>
</dbReference>
<evidence type="ECO:0000256" key="1">
    <source>
        <dbReference type="ARBA" id="ARBA00005254"/>
    </source>
</evidence>
<dbReference type="PANTHER" id="PTHR11941:SF54">
    <property type="entry name" value="ENOYL-COA HYDRATASE, MITOCHONDRIAL"/>
    <property type="match status" value="1"/>
</dbReference>
<dbReference type="EMBL" id="JAUUUU010000003">
    <property type="protein sequence ID" value="MDP1520728.1"/>
    <property type="molecule type" value="Genomic_DNA"/>
</dbReference>
<dbReference type="AlphaFoldDB" id="A0AAW8B310"/>
<dbReference type="InterPro" id="IPR001753">
    <property type="entry name" value="Enoyl-CoA_hydra/iso"/>
</dbReference>
<evidence type="ECO:0000313" key="2">
    <source>
        <dbReference type="EMBL" id="MDP1520728.1"/>
    </source>
</evidence>
<organism evidence="2 3">
    <name type="scientific">Porticoccus litoralis</name>
    <dbReference type="NCBI Taxonomy" id="434086"/>
    <lineage>
        <taxon>Bacteria</taxon>
        <taxon>Pseudomonadati</taxon>
        <taxon>Pseudomonadota</taxon>
        <taxon>Gammaproteobacteria</taxon>
        <taxon>Cellvibrionales</taxon>
        <taxon>Porticoccaceae</taxon>
        <taxon>Porticoccus</taxon>
    </lineage>
</organism>
<proteinExistence type="inferred from homology"/>
<comment type="similarity">
    <text evidence="1">Belongs to the enoyl-CoA hydratase/isomerase family.</text>
</comment>
<reference evidence="2" key="2">
    <citation type="submission" date="2023-08" db="EMBL/GenBank/DDBJ databases">
        <authorList>
            <person name="Luo J."/>
        </authorList>
    </citation>
    <scope>NUCLEOTIDE SEQUENCE</scope>
    <source>
        <strain evidence="2">DSM 25064</strain>
    </source>
</reference>
<comment type="caution">
    <text evidence="2">The sequence shown here is derived from an EMBL/GenBank/DDBJ whole genome shotgun (WGS) entry which is preliminary data.</text>
</comment>
<protein>
    <submittedName>
        <fullName evidence="2">Enoyl-CoA hydratase/isomerase family protein</fullName>
    </submittedName>
</protein>
<dbReference type="Proteomes" id="UP001178354">
    <property type="component" value="Unassembled WGS sequence"/>
</dbReference>
<keyword evidence="3" id="KW-1185">Reference proteome</keyword>
<dbReference type="RefSeq" id="WP_305170302.1">
    <property type="nucleotide sequence ID" value="NZ_JAUUUU010000003.1"/>
</dbReference>
<dbReference type="PANTHER" id="PTHR11941">
    <property type="entry name" value="ENOYL-COA HYDRATASE-RELATED"/>
    <property type="match status" value="1"/>
</dbReference>
<dbReference type="SUPFAM" id="SSF52096">
    <property type="entry name" value="ClpP/crotonase"/>
    <property type="match status" value="1"/>
</dbReference>
<accession>A0AAW8B310</accession>
<dbReference type="GO" id="GO:0006635">
    <property type="term" value="P:fatty acid beta-oxidation"/>
    <property type="evidence" value="ECO:0007669"/>
    <property type="project" value="TreeGrafter"/>
</dbReference>